<protein>
    <submittedName>
        <fullName evidence="2">Uncharacterized protein</fullName>
    </submittedName>
</protein>
<proteinExistence type="predicted"/>
<evidence type="ECO:0000313" key="2">
    <source>
        <dbReference type="EMBL" id="BBY49913.1"/>
    </source>
</evidence>
<gene>
    <name evidence="2" type="ORF">MARA_33810</name>
</gene>
<accession>A0A7I7RZN8</accession>
<reference evidence="2 3" key="1">
    <citation type="journal article" date="2019" name="Emerg. Microbes Infect.">
        <title>Comprehensive subspecies identification of 175 nontuberculous mycobacteria species based on 7547 genomic profiles.</title>
        <authorList>
            <person name="Matsumoto Y."/>
            <person name="Kinjo T."/>
            <person name="Motooka D."/>
            <person name="Nabeya D."/>
            <person name="Jung N."/>
            <person name="Uechi K."/>
            <person name="Horii T."/>
            <person name="Iida T."/>
            <person name="Fujita J."/>
            <person name="Nakamura S."/>
        </authorList>
    </citation>
    <scope>NUCLEOTIDE SEQUENCE [LARGE SCALE GENOMIC DNA]</scope>
    <source>
        <strain evidence="2 3">JCM 18538</strain>
    </source>
</reference>
<dbReference type="EMBL" id="AP022593">
    <property type="protein sequence ID" value="BBY49913.1"/>
    <property type="molecule type" value="Genomic_DNA"/>
</dbReference>
<geneLocation type="plasmid" evidence="3">
    <name>pjcm18538 dna</name>
</geneLocation>
<feature type="region of interest" description="Disordered" evidence="1">
    <location>
        <begin position="1"/>
        <end position="25"/>
    </location>
</feature>
<evidence type="ECO:0000313" key="3">
    <source>
        <dbReference type="Proteomes" id="UP000467428"/>
    </source>
</evidence>
<dbReference type="Proteomes" id="UP000467428">
    <property type="component" value="Chromosome"/>
</dbReference>
<dbReference type="AlphaFoldDB" id="A0A7I7RZN8"/>
<organism evidence="2 3">
    <name type="scientific">Mycolicibacterium arabiense</name>
    <dbReference type="NCBI Taxonomy" id="1286181"/>
    <lineage>
        <taxon>Bacteria</taxon>
        <taxon>Bacillati</taxon>
        <taxon>Actinomycetota</taxon>
        <taxon>Actinomycetes</taxon>
        <taxon>Mycobacteriales</taxon>
        <taxon>Mycobacteriaceae</taxon>
        <taxon>Mycolicibacterium</taxon>
    </lineage>
</organism>
<name>A0A7I7RZN8_9MYCO</name>
<sequence>MTDRADANVAAEQGGGRHPDPGLQTRRVRDVGRLLLHCENRIVRYGNQTIVF</sequence>
<evidence type="ECO:0000256" key="1">
    <source>
        <dbReference type="SAM" id="MobiDB-lite"/>
    </source>
</evidence>
<dbReference type="KEGG" id="marz:MARA_33810"/>
<keyword evidence="3" id="KW-1185">Reference proteome</keyword>
<dbReference type="RefSeq" id="WP_163919466.1">
    <property type="nucleotide sequence ID" value="NZ_AP022593.1"/>
</dbReference>